<comment type="subcellular location">
    <subcellularLocation>
        <location evidence="1">Cell membrane</location>
        <topology evidence="1">Multi-pass membrane protein</topology>
    </subcellularLocation>
</comment>
<keyword evidence="4 7" id="KW-0812">Transmembrane</keyword>
<dbReference type="GO" id="GO:0022857">
    <property type="term" value="F:transmembrane transporter activity"/>
    <property type="evidence" value="ECO:0007669"/>
    <property type="project" value="InterPro"/>
</dbReference>
<organism evidence="8 9">
    <name type="scientific">Methyloglobulus morosus KoM1</name>
    <dbReference type="NCBI Taxonomy" id="1116472"/>
    <lineage>
        <taxon>Bacteria</taxon>
        <taxon>Pseudomonadati</taxon>
        <taxon>Pseudomonadota</taxon>
        <taxon>Gammaproteobacteria</taxon>
        <taxon>Methylococcales</taxon>
        <taxon>Methylococcaceae</taxon>
        <taxon>Methyloglobulus</taxon>
    </lineage>
</organism>
<keyword evidence="9" id="KW-1185">Reference proteome</keyword>
<evidence type="ECO:0000313" key="8">
    <source>
        <dbReference type="EMBL" id="ESS72436.1"/>
    </source>
</evidence>
<dbReference type="InterPro" id="IPR011701">
    <property type="entry name" value="MFS"/>
</dbReference>
<feature type="transmembrane region" description="Helical" evidence="7">
    <location>
        <begin position="186"/>
        <end position="205"/>
    </location>
</feature>
<evidence type="ECO:0000256" key="6">
    <source>
        <dbReference type="ARBA" id="ARBA00023136"/>
    </source>
</evidence>
<dbReference type="CDD" id="cd06173">
    <property type="entry name" value="MFS_MefA_like"/>
    <property type="match status" value="1"/>
</dbReference>
<feature type="transmembrane region" description="Helical" evidence="7">
    <location>
        <begin position="301"/>
        <end position="322"/>
    </location>
</feature>
<evidence type="ECO:0000256" key="3">
    <source>
        <dbReference type="ARBA" id="ARBA00022475"/>
    </source>
</evidence>
<dbReference type="Pfam" id="PF07690">
    <property type="entry name" value="MFS_1"/>
    <property type="match status" value="1"/>
</dbReference>
<dbReference type="PANTHER" id="PTHR43266:SF2">
    <property type="entry name" value="MAJOR FACILITATOR SUPERFAMILY (MFS) PROFILE DOMAIN-CONTAINING PROTEIN"/>
    <property type="match status" value="1"/>
</dbReference>
<comment type="caution">
    <text evidence="8">The sequence shown here is derived from an EMBL/GenBank/DDBJ whole genome shotgun (WGS) entry which is preliminary data.</text>
</comment>
<evidence type="ECO:0000256" key="4">
    <source>
        <dbReference type="ARBA" id="ARBA00022692"/>
    </source>
</evidence>
<keyword evidence="3" id="KW-1003">Cell membrane</keyword>
<evidence type="ECO:0000256" key="7">
    <source>
        <dbReference type="SAM" id="Phobius"/>
    </source>
</evidence>
<accession>V5DYP1</accession>
<evidence type="ECO:0000256" key="2">
    <source>
        <dbReference type="ARBA" id="ARBA00022448"/>
    </source>
</evidence>
<keyword evidence="5 7" id="KW-1133">Transmembrane helix</keyword>
<keyword evidence="6 7" id="KW-0472">Membrane</keyword>
<protein>
    <submittedName>
        <fullName evidence="8">Lysophospholipid transporter LplT</fullName>
    </submittedName>
</protein>
<dbReference type="RefSeq" id="WP_023494535.1">
    <property type="nucleotide sequence ID" value="NZ_AYLO01000055.1"/>
</dbReference>
<reference evidence="8 9" key="1">
    <citation type="journal article" date="2013" name="Genome Announc.">
        <title>Draft Genome Sequence of the Methanotrophic Gammaproteobacterium Methyloglobulus morosus DSM 22980 Strain KoM1.</title>
        <authorList>
            <person name="Poehlein A."/>
            <person name="Deutzmann J.S."/>
            <person name="Daniel R."/>
            <person name="Simeonova D.D."/>
        </authorList>
    </citation>
    <scope>NUCLEOTIDE SEQUENCE [LARGE SCALE GENOMIC DNA]</scope>
    <source>
        <strain evidence="8 9">KoM1</strain>
    </source>
</reference>
<feature type="transmembrane region" description="Helical" evidence="7">
    <location>
        <begin position="241"/>
        <end position="263"/>
    </location>
</feature>
<evidence type="ECO:0000256" key="5">
    <source>
        <dbReference type="ARBA" id="ARBA00022989"/>
    </source>
</evidence>
<name>V5DYP1_9GAMM</name>
<keyword evidence="2" id="KW-0813">Transport</keyword>
<proteinExistence type="predicted"/>
<dbReference type="PATRIC" id="fig|1116472.3.peg.1764"/>
<dbReference type="STRING" id="1116472.MGMO_57c00160"/>
<feature type="transmembrane region" description="Helical" evidence="7">
    <location>
        <begin position="275"/>
        <end position="294"/>
    </location>
</feature>
<evidence type="ECO:0000313" key="9">
    <source>
        <dbReference type="Proteomes" id="UP000017842"/>
    </source>
</evidence>
<feature type="transmembrane region" description="Helical" evidence="7">
    <location>
        <begin position="20"/>
        <end position="46"/>
    </location>
</feature>
<dbReference type="eggNOG" id="COG2814">
    <property type="taxonomic scope" value="Bacteria"/>
</dbReference>
<dbReference type="Gene3D" id="1.20.1250.20">
    <property type="entry name" value="MFS general substrate transporter like domains"/>
    <property type="match status" value="1"/>
</dbReference>
<dbReference type="EMBL" id="AYLO01000055">
    <property type="protein sequence ID" value="ESS72436.1"/>
    <property type="molecule type" value="Genomic_DNA"/>
</dbReference>
<gene>
    <name evidence="8" type="primary">lplT</name>
    <name evidence="8" type="ORF">MGMO_57c00160</name>
</gene>
<dbReference type="InterPro" id="IPR036259">
    <property type="entry name" value="MFS_trans_sf"/>
</dbReference>
<dbReference type="AlphaFoldDB" id="V5DYP1"/>
<feature type="transmembrane region" description="Helical" evidence="7">
    <location>
        <begin position="58"/>
        <end position="78"/>
    </location>
</feature>
<feature type="transmembrane region" description="Helical" evidence="7">
    <location>
        <begin position="394"/>
        <end position="411"/>
    </location>
</feature>
<dbReference type="NCBIfam" id="NF008397">
    <property type="entry name" value="PRK11195.1"/>
    <property type="match status" value="1"/>
</dbReference>
<feature type="transmembrane region" description="Helical" evidence="7">
    <location>
        <begin position="328"/>
        <end position="350"/>
    </location>
</feature>
<sequence length="419" mass="45823">MTPSSFNPVITRPESDLNRGFYIILAAQFFSALGDNSLLFAAIELLKDRAAPTWEIPVLQQFFVLSFILLAPFVGPYADSLPKGKIMFISNAVKIVGCFALSMGVHPLFAYGFVGTGSALYSPAKYGILTEYLPANRLVWANGWMEGLTVAAIILGAIIGGILIGHSFESVVARNAWLGIDTAPEFAILVVLGFYLLAALFNLYIPKLPIEHELRTIDIRFLWNDFWRNFFLLWRDPLGQVSLAVTSLFWGAGTTLRFIILIWATSLLDLDLPQATQLTAVVAVGLAIGSVIAAKLVPLEHAVNVLPLGIAMGGVIVIMAWISDWRLAILMLIIVGTLAGSFLIPMNALLQHRGHKLMGSGHSIALQNFNENGSILLMLGAYALMIQAELPVKTIVIIFGLFIALTMGWLTHKHRHSQD</sequence>
<dbReference type="GO" id="GO:0005886">
    <property type="term" value="C:plasma membrane"/>
    <property type="evidence" value="ECO:0007669"/>
    <property type="project" value="UniProtKB-SubCell"/>
</dbReference>
<dbReference type="PANTHER" id="PTHR43266">
    <property type="entry name" value="MACROLIDE-EFFLUX PROTEIN"/>
    <property type="match status" value="1"/>
</dbReference>
<evidence type="ECO:0000256" key="1">
    <source>
        <dbReference type="ARBA" id="ARBA00004651"/>
    </source>
</evidence>
<feature type="transmembrane region" description="Helical" evidence="7">
    <location>
        <begin position="143"/>
        <end position="166"/>
    </location>
</feature>
<dbReference type="SUPFAM" id="SSF103473">
    <property type="entry name" value="MFS general substrate transporter"/>
    <property type="match status" value="1"/>
</dbReference>
<dbReference type="Proteomes" id="UP000017842">
    <property type="component" value="Unassembled WGS sequence"/>
</dbReference>